<name>B1ZPR1_OPITP</name>
<accession>B1ZPR1</accession>
<sequence>MNLDLLRSFFAIVDQGSLNKAAERLHVSQSTLSRQMHALEHEIGGRIFERSASGVALTATGHALHDSMRPLLGRFETALGEARRLARGQRSDLRIGYLMSAAAEYLHPALAALRRTHPEVKVKLLDLSPGEQIGALRRGEIDLALLGNAGAFLSREFFVRRLALLPVFVAVADTHPLAGRRTLALADLRGELFVGADERDMPGHNQWIVQLCRRARFRPRFVLDAESLTHALATVVTEGAVLLQPDYARSMKVPGIVFRPLQDSAVKWELLLAWQRGKVADPVRAILAALPTQRGAAG</sequence>
<gene>
    <name evidence="6" type="ordered locus">Oter_2231</name>
</gene>
<dbReference type="eggNOG" id="COG0583">
    <property type="taxonomic scope" value="Bacteria"/>
</dbReference>
<dbReference type="InterPro" id="IPR005119">
    <property type="entry name" value="LysR_subst-bd"/>
</dbReference>
<dbReference type="Proteomes" id="UP000007013">
    <property type="component" value="Chromosome"/>
</dbReference>
<evidence type="ECO:0000313" key="6">
    <source>
        <dbReference type="EMBL" id="ACB75514.1"/>
    </source>
</evidence>
<dbReference type="PANTHER" id="PTHR30346">
    <property type="entry name" value="TRANSCRIPTIONAL DUAL REGULATOR HCAR-RELATED"/>
    <property type="match status" value="1"/>
</dbReference>
<dbReference type="RefSeq" id="WP_012375051.1">
    <property type="nucleotide sequence ID" value="NC_010571.1"/>
</dbReference>
<dbReference type="AlphaFoldDB" id="B1ZPR1"/>
<dbReference type="InterPro" id="IPR000847">
    <property type="entry name" value="LysR_HTH_N"/>
</dbReference>
<dbReference type="Gene3D" id="1.10.10.10">
    <property type="entry name" value="Winged helix-like DNA-binding domain superfamily/Winged helix DNA-binding domain"/>
    <property type="match status" value="1"/>
</dbReference>
<dbReference type="SUPFAM" id="SSF46785">
    <property type="entry name" value="Winged helix' DNA-binding domain"/>
    <property type="match status" value="1"/>
</dbReference>
<dbReference type="CDD" id="cd08414">
    <property type="entry name" value="PBP2_LTTR_aromatics_like"/>
    <property type="match status" value="1"/>
</dbReference>
<dbReference type="InterPro" id="IPR036390">
    <property type="entry name" value="WH_DNA-bd_sf"/>
</dbReference>
<protein>
    <submittedName>
        <fullName evidence="6">Transcriptional regulator, LysR family</fullName>
    </submittedName>
</protein>
<proteinExistence type="inferred from homology"/>
<dbReference type="PROSITE" id="PS50931">
    <property type="entry name" value="HTH_LYSR"/>
    <property type="match status" value="1"/>
</dbReference>
<keyword evidence="4" id="KW-0804">Transcription</keyword>
<evidence type="ECO:0000313" key="7">
    <source>
        <dbReference type="Proteomes" id="UP000007013"/>
    </source>
</evidence>
<dbReference type="PANTHER" id="PTHR30346:SF0">
    <property type="entry name" value="HCA OPERON TRANSCRIPTIONAL ACTIVATOR HCAR"/>
    <property type="match status" value="1"/>
</dbReference>
<dbReference type="KEGG" id="ote:Oter_2231"/>
<dbReference type="Pfam" id="PF03466">
    <property type="entry name" value="LysR_substrate"/>
    <property type="match status" value="1"/>
</dbReference>
<comment type="similarity">
    <text evidence="1">Belongs to the LysR transcriptional regulatory family.</text>
</comment>
<evidence type="ECO:0000256" key="4">
    <source>
        <dbReference type="ARBA" id="ARBA00023163"/>
    </source>
</evidence>
<dbReference type="STRING" id="452637.Oter_2231"/>
<organism evidence="6 7">
    <name type="scientific">Opitutus terrae (strain DSM 11246 / JCM 15787 / PB90-1)</name>
    <dbReference type="NCBI Taxonomy" id="452637"/>
    <lineage>
        <taxon>Bacteria</taxon>
        <taxon>Pseudomonadati</taxon>
        <taxon>Verrucomicrobiota</taxon>
        <taxon>Opitutia</taxon>
        <taxon>Opitutales</taxon>
        <taxon>Opitutaceae</taxon>
        <taxon>Opitutus</taxon>
    </lineage>
</organism>
<evidence type="ECO:0000256" key="2">
    <source>
        <dbReference type="ARBA" id="ARBA00023015"/>
    </source>
</evidence>
<dbReference type="SUPFAM" id="SSF53850">
    <property type="entry name" value="Periplasmic binding protein-like II"/>
    <property type="match status" value="1"/>
</dbReference>
<keyword evidence="7" id="KW-1185">Reference proteome</keyword>
<feature type="domain" description="HTH lysR-type" evidence="5">
    <location>
        <begin position="1"/>
        <end position="58"/>
    </location>
</feature>
<evidence type="ECO:0000256" key="3">
    <source>
        <dbReference type="ARBA" id="ARBA00023125"/>
    </source>
</evidence>
<dbReference type="GO" id="GO:0003700">
    <property type="term" value="F:DNA-binding transcription factor activity"/>
    <property type="evidence" value="ECO:0007669"/>
    <property type="project" value="InterPro"/>
</dbReference>
<dbReference type="FunFam" id="1.10.10.10:FF:000001">
    <property type="entry name" value="LysR family transcriptional regulator"/>
    <property type="match status" value="1"/>
</dbReference>
<dbReference type="Gene3D" id="3.40.190.10">
    <property type="entry name" value="Periplasmic binding protein-like II"/>
    <property type="match status" value="2"/>
</dbReference>
<dbReference type="InterPro" id="IPR036388">
    <property type="entry name" value="WH-like_DNA-bd_sf"/>
</dbReference>
<evidence type="ECO:0000256" key="1">
    <source>
        <dbReference type="ARBA" id="ARBA00009437"/>
    </source>
</evidence>
<dbReference type="GO" id="GO:0032993">
    <property type="term" value="C:protein-DNA complex"/>
    <property type="evidence" value="ECO:0007669"/>
    <property type="project" value="TreeGrafter"/>
</dbReference>
<dbReference type="EMBL" id="CP001032">
    <property type="protein sequence ID" value="ACB75514.1"/>
    <property type="molecule type" value="Genomic_DNA"/>
</dbReference>
<dbReference type="GO" id="GO:0003677">
    <property type="term" value="F:DNA binding"/>
    <property type="evidence" value="ECO:0007669"/>
    <property type="project" value="UniProtKB-KW"/>
</dbReference>
<dbReference type="HOGENOM" id="CLU_039613_6_4_0"/>
<evidence type="ECO:0000259" key="5">
    <source>
        <dbReference type="PROSITE" id="PS50931"/>
    </source>
</evidence>
<keyword evidence="3" id="KW-0238">DNA-binding</keyword>
<dbReference type="Pfam" id="PF00126">
    <property type="entry name" value="HTH_1"/>
    <property type="match status" value="1"/>
</dbReference>
<keyword evidence="2" id="KW-0805">Transcription regulation</keyword>
<reference evidence="6 7" key="1">
    <citation type="journal article" date="2011" name="J. Bacteriol.">
        <title>Genome sequence of the verrucomicrobium Opitutus terrae PB90-1, an abundant inhabitant of rice paddy soil ecosystems.</title>
        <authorList>
            <person name="van Passel M.W."/>
            <person name="Kant R."/>
            <person name="Palva A."/>
            <person name="Copeland A."/>
            <person name="Lucas S."/>
            <person name="Lapidus A."/>
            <person name="Glavina del Rio T."/>
            <person name="Pitluck S."/>
            <person name="Goltsman E."/>
            <person name="Clum A."/>
            <person name="Sun H."/>
            <person name="Schmutz J."/>
            <person name="Larimer F.W."/>
            <person name="Land M.L."/>
            <person name="Hauser L."/>
            <person name="Kyrpides N."/>
            <person name="Mikhailova N."/>
            <person name="Richardson P.P."/>
            <person name="Janssen P.H."/>
            <person name="de Vos W.M."/>
            <person name="Smidt H."/>
        </authorList>
    </citation>
    <scope>NUCLEOTIDE SEQUENCE [LARGE SCALE GENOMIC DNA]</scope>
    <source>
        <strain evidence="7">DSM 11246 / JCM 15787 / PB90-1</strain>
    </source>
</reference>
<dbReference type="PRINTS" id="PR00039">
    <property type="entry name" value="HTHLYSR"/>
</dbReference>